<comment type="pathway">
    <text evidence="7">Amino-acid biosynthesis; L-arginine biosynthesis [regulation].</text>
</comment>
<evidence type="ECO:0000256" key="4">
    <source>
        <dbReference type="ARBA" id="ARBA00023015"/>
    </source>
</evidence>
<evidence type="ECO:0000256" key="8">
    <source>
        <dbReference type="NCBIfam" id="TIGR01529"/>
    </source>
</evidence>
<organism evidence="11 12">
    <name type="scientific">Candidatus Eisenbergiella merdigallinarum</name>
    <dbReference type="NCBI Taxonomy" id="2838552"/>
    <lineage>
        <taxon>Bacteria</taxon>
        <taxon>Bacillati</taxon>
        <taxon>Bacillota</taxon>
        <taxon>Clostridia</taxon>
        <taxon>Lachnospirales</taxon>
        <taxon>Lachnospiraceae</taxon>
        <taxon>Eisenbergiella</taxon>
    </lineage>
</organism>
<dbReference type="PRINTS" id="PR01467">
    <property type="entry name" value="ARGREPRESSOR"/>
</dbReference>
<dbReference type="GO" id="GO:0051259">
    <property type="term" value="P:protein complex oligomerization"/>
    <property type="evidence" value="ECO:0007669"/>
    <property type="project" value="InterPro"/>
</dbReference>
<comment type="subcellular location">
    <subcellularLocation>
        <location evidence="1 7">Cytoplasm</location>
    </subcellularLocation>
</comment>
<dbReference type="AlphaFoldDB" id="A0A9D2MRK5"/>
<protein>
    <recommendedName>
        <fullName evidence="7 8">Arginine repressor</fullName>
    </recommendedName>
</protein>
<keyword evidence="3 7" id="KW-0963">Cytoplasm</keyword>
<keyword evidence="7" id="KW-0678">Repressor</keyword>
<feature type="domain" description="Arginine repressor C-terminal" evidence="10">
    <location>
        <begin position="79"/>
        <end position="145"/>
    </location>
</feature>
<dbReference type="Proteomes" id="UP000886883">
    <property type="component" value="Unassembled WGS sequence"/>
</dbReference>
<dbReference type="Gene3D" id="3.30.1360.40">
    <property type="match status" value="1"/>
</dbReference>
<name>A0A9D2MRK5_9FIRM</name>
<comment type="caution">
    <text evidence="11">The sequence shown here is derived from an EMBL/GenBank/DDBJ whole genome shotgun (WGS) entry which is preliminary data.</text>
</comment>
<feature type="domain" description="Arginine repressor DNA-binding" evidence="9">
    <location>
        <begin position="2"/>
        <end position="64"/>
    </location>
</feature>
<keyword evidence="6 7" id="KW-0804">Transcription</keyword>
<evidence type="ECO:0000256" key="2">
    <source>
        <dbReference type="ARBA" id="ARBA00008316"/>
    </source>
</evidence>
<evidence type="ECO:0000313" key="12">
    <source>
        <dbReference type="Proteomes" id="UP000886883"/>
    </source>
</evidence>
<comment type="function">
    <text evidence="7">Regulates arginine biosynthesis genes.</text>
</comment>
<evidence type="ECO:0000313" key="11">
    <source>
        <dbReference type="EMBL" id="HJB90957.1"/>
    </source>
</evidence>
<accession>A0A9D2MRK5</accession>
<gene>
    <name evidence="7 11" type="primary">argR</name>
    <name evidence="11" type="ORF">H9763_05745</name>
</gene>
<keyword evidence="7" id="KW-0028">Amino-acid biosynthesis</keyword>
<dbReference type="HAMAP" id="MF_00173">
    <property type="entry name" value="Arg_repressor"/>
    <property type="match status" value="1"/>
</dbReference>
<reference evidence="11" key="1">
    <citation type="journal article" date="2021" name="PeerJ">
        <title>Extensive microbial diversity within the chicken gut microbiome revealed by metagenomics and culture.</title>
        <authorList>
            <person name="Gilroy R."/>
            <person name="Ravi A."/>
            <person name="Getino M."/>
            <person name="Pursley I."/>
            <person name="Horton D.L."/>
            <person name="Alikhan N.F."/>
            <person name="Baker D."/>
            <person name="Gharbi K."/>
            <person name="Hall N."/>
            <person name="Watson M."/>
            <person name="Adriaenssens E.M."/>
            <person name="Foster-Nyarko E."/>
            <person name="Jarju S."/>
            <person name="Secka A."/>
            <person name="Antonio M."/>
            <person name="Oren A."/>
            <person name="Chaudhuri R.R."/>
            <person name="La Ragione R."/>
            <person name="Hildebrand F."/>
            <person name="Pallen M.J."/>
        </authorList>
    </citation>
    <scope>NUCLEOTIDE SEQUENCE</scope>
    <source>
        <strain evidence="11">USAMLcec3-2134</strain>
    </source>
</reference>
<dbReference type="Pfam" id="PF02863">
    <property type="entry name" value="Arg_repressor_C"/>
    <property type="match status" value="1"/>
</dbReference>
<keyword evidence="7" id="KW-0055">Arginine biosynthesis</keyword>
<dbReference type="GO" id="GO:0006526">
    <property type="term" value="P:L-arginine biosynthetic process"/>
    <property type="evidence" value="ECO:0007669"/>
    <property type="project" value="UniProtKB-KW"/>
</dbReference>
<proteinExistence type="inferred from homology"/>
<dbReference type="SUPFAM" id="SSF55252">
    <property type="entry name" value="C-terminal domain of arginine repressor"/>
    <property type="match status" value="1"/>
</dbReference>
<comment type="similarity">
    <text evidence="2 7">Belongs to the ArgR family.</text>
</comment>
<dbReference type="SUPFAM" id="SSF46785">
    <property type="entry name" value="Winged helix' DNA-binding domain"/>
    <property type="match status" value="1"/>
</dbReference>
<evidence type="ECO:0000256" key="3">
    <source>
        <dbReference type="ARBA" id="ARBA00022490"/>
    </source>
</evidence>
<dbReference type="Pfam" id="PF01316">
    <property type="entry name" value="Arg_repressor"/>
    <property type="match status" value="1"/>
</dbReference>
<dbReference type="InterPro" id="IPR020900">
    <property type="entry name" value="Arg_repress_DNA-bd"/>
</dbReference>
<evidence type="ECO:0000259" key="9">
    <source>
        <dbReference type="Pfam" id="PF01316"/>
    </source>
</evidence>
<evidence type="ECO:0000256" key="1">
    <source>
        <dbReference type="ARBA" id="ARBA00004496"/>
    </source>
</evidence>
<evidence type="ECO:0000256" key="6">
    <source>
        <dbReference type="ARBA" id="ARBA00023163"/>
    </source>
</evidence>
<keyword evidence="5 7" id="KW-0238">DNA-binding</keyword>
<dbReference type="NCBIfam" id="TIGR01529">
    <property type="entry name" value="argR_whole"/>
    <property type="match status" value="1"/>
</dbReference>
<dbReference type="Gene3D" id="1.10.10.10">
    <property type="entry name" value="Winged helix-like DNA-binding domain superfamily/Winged helix DNA-binding domain"/>
    <property type="match status" value="1"/>
</dbReference>
<dbReference type="InterPro" id="IPR001669">
    <property type="entry name" value="Arg_repress"/>
</dbReference>
<evidence type="ECO:0000259" key="10">
    <source>
        <dbReference type="Pfam" id="PF02863"/>
    </source>
</evidence>
<dbReference type="EMBL" id="DWXE01000020">
    <property type="protein sequence ID" value="HJB90957.1"/>
    <property type="molecule type" value="Genomic_DNA"/>
</dbReference>
<dbReference type="PANTHER" id="PTHR34471:SF1">
    <property type="entry name" value="ARGININE REPRESSOR"/>
    <property type="match status" value="1"/>
</dbReference>
<dbReference type="GO" id="GO:0003677">
    <property type="term" value="F:DNA binding"/>
    <property type="evidence" value="ECO:0007669"/>
    <property type="project" value="UniProtKB-KW"/>
</dbReference>
<evidence type="ECO:0000256" key="5">
    <source>
        <dbReference type="ARBA" id="ARBA00023125"/>
    </source>
</evidence>
<dbReference type="PANTHER" id="PTHR34471">
    <property type="entry name" value="ARGININE REPRESSOR"/>
    <property type="match status" value="1"/>
</dbReference>
<dbReference type="InterPro" id="IPR036388">
    <property type="entry name" value="WH-like_DNA-bd_sf"/>
</dbReference>
<dbReference type="InterPro" id="IPR020899">
    <property type="entry name" value="Arg_repress_C"/>
</dbReference>
<keyword evidence="4 7" id="KW-0805">Transcription regulation</keyword>
<dbReference type="GO" id="GO:0005737">
    <property type="term" value="C:cytoplasm"/>
    <property type="evidence" value="ECO:0007669"/>
    <property type="project" value="UniProtKB-SubCell"/>
</dbReference>
<dbReference type="GO" id="GO:0034618">
    <property type="term" value="F:arginine binding"/>
    <property type="evidence" value="ECO:0007669"/>
    <property type="project" value="InterPro"/>
</dbReference>
<dbReference type="GO" id="GO:1900079">
    <property type="term" value="P:regulation of arginine biosynthetic process"/>
    <property type="evidence" value="ECO:0007669"/>
    <property type="project" value="UniProtKB-UniRule"/>
</dbReference>
<sequence length="151" mass="17016">MKQNRHQKIAELIAEYEIETQEELAEKLREAGFTVTQATISRDIRQMNLSKVPAGNGRQKYVILRPENSAMSEKYIRVLKDAFVSMDMAQNILVMRTVSGMAMAVAAALDAMHFKELVGCIAGDDTVMMAVRSVEDTKVLMEKIRELIHRG</sequence>
<reference evidence="11" key="2">
    <citation type="submission" date="2021-04" db="EMBL/GenBank/DDBJ databases">
        <authorList>
            <person name="Gilroy R."/>
        </authorList>
    </citation>
    <scope>NUCLEOTIDE SEQUENCE</scope>
    <source>
        <strain evidence="11">USAMLcec3-2134</strain>
    </source>
</reference>
<evidence type="ECO:0000256" key="7">
    <source>
        <dbReference type="HAMAP-Rule" id="MF_00173"/>
    </source>
</evidence>
<dbReference type="InterPro" id="IPR036251">
    <property type="entry name" value="Arg_repress_C_sf"/>
</dbReference>
<dbReference type="GO" id="GO:0003700">
    <property type="term" value="F:DNA-binding transcription factor activity"/>
    <property type="evidence" value="ECO:0007669"/>
    <property type="project" value="UniProtKB-UniRule"/>
</dbReference>
<dbReference type="InterPro" id="IPR036390">
    <property type="entry name" value="WH_DNA-bd_sf"/>
</dbReference>